<reference evidence="3" key="1">
    <citation type="submission" date="2021-02" db="EMBL/GenBank/DDBJ databases">
        <authorList>
            <person name="Dougan E. K."/>
            <person name="Rhodes N."/>
            <person name="Thang M."/>
            <person name="Chan C."/>
        </authorList>
    </citation>
    <scope>NUCLEOTIDE SEQUENCE</scope>
</reference>
<keyword evidence="2" id="KW-0472">Membrane</keyword>
<accession>A0A812ZYD8</accession>
<keyword evidence="2" id="KW-0812">Transmembrane</keyword>
<gene>
    <name evidence="3" type="ORF">SNEC2469_LOCUS25661</name>
</gene>
<protein>
    <submittedName>
        <fullName evidence="3">Uncharacterized protein</fullName>
    </submittedName>
</protein>
<organism evidence="3 4">
    <name type="scientific">Symbiodinium necroappetens</name>
    <dbReference type="NCBI Taxonomy" id="1628268"/>
    <lineage>
        <taxon>Eukaryota</taxon>
        <taxon>Sar</taxon>
        <taxon>Alveolata</taxon>
        <taxon>Dinophyceae</taxon>
        <taxon>Suessiales</taxon>
        <taxon>Symbiodiniaceae</taxon>
        <taxon>Symbiodinium</taxon>
    </lineage>
</organism>
<dbReference type="Proteomes" id="UP000601435">
    <property type="component" value="Unassembled WGS sequence"/>
</dbReference>
<dbReference type="AlphaFoldDB" id="A0A812ZYD8"/>
<evidence type="ECO:0000256" key="1">
    <source>
        <dbReference type="SAM" id="MobiDB-lite"/>
    </source>
</evidence>
<comment type="caution">
    <text evidence="3">The sequence shown here is derived from an EMBL/GenBank/DDBJ whole genome shotgun (WGS) entry which is preliminary data.</text>
</comment>
<sequence>MPAACWWRASLARGGAMPFCRCRRFWQGLLCRALGFWGLTLPIKTPDSRLQNLPQTPNPAHSRACTWTSAMSGTWGSSLSNKGICALIILAAILEYAVVALRGLIPIPCLKGCQKWARVEGLDRLLWGSSTNPERKDTQSTIPAPQLGTPFCLGQRTSCLSQSAYKNST</sequence>
<evidence type="ECO:0000313" key="4">
    <source>
        <dbReference type="Proteomes" id="UP000601435"/>
    </source>
</evidence>
<keyword evidence="4" id="KW-1185">Reference proteome</keyword>
<keyword evidence="2" id="KW-1133">Transmembrane helix</keyword>
<proteinExistence type="predicted"/>
<evidence type="ECO:0000313" key="3">
    <source>
        <dbReference type="EMBL" id="CAE7843139.1"/>
    </source>
</evidence>
<dbReference type="EMBL" id="CAJNJA010050919">
    <property type="protein sequence ID" value="CAE7843139.1"/>
    <property type="molecule type" value="Genomic_DNA"/>
</dbReference>
<evidence type="ECO:0000256" key="2">
    <source>
        <dbReference type="SAM" id="Phobius"/>
    </source>
</evidence>
<name>A0A812ZYD8_9DINO</name>
<feature type="transmembrane region" description="Helical" evidence="2">
    <location>
        <begin position="84"/>
        <end position="105"/>
    </location>
</feature>
<feature type="region of interest" description="Disordered" evidence="1">
    <location>
        <begin position="130"/>
        <end position="149"/>
    </location>
</feature>